<gene>
    <name evidence="2" type="ORF">AGLY_001472</name>
</gene>
<sequence length="378" mass="43215">MSSKMWIVVHFIKENSIEAVPNTWYNSKEQKCARLLSKNSVKRMIKKRIYPNKFEFKLFSARNLGHPYTSLFEARSKGKKSQFLSDLSSENEDYVINRKTKSTKKDTISSLMTSLIPNPPSLVTGKKNASVNVEFNTVLESEIDMTDSDPEYVLIKTPVKSPNTFNMPVESQYNFNSYYIKSPIGKILVENDGLLTSVYQKHFSGKPLSQSTISTPVETVKTYKRALFMSEPPQKFIKDTVLISETNSKRTIYKKKEDDYSMPPADFQKFVISSLTKIKYDLTALSHTVNACNMILESGGKLMSSNLPNMIKETLLLEKIFPIKVIGELENLEQKIKDDKQFRLNIISKLTLLVETKSVGDSVRRIMSKMFEDNVLLE</sequence>
<evidence type="ECO:0000259" key="1">
    <source>
        <dbReference type="Pfam" id="PF16064"/>
    </source>
</evidence>
<proteinExistence type="predicted"/>
<organism evidence="2 3">
    <name type="scientific">Aphis glycines</name>
    <name type="common">Soybean aphid</name>
    <dbReference type="NCBI Taxonomy" id="307491"/>
    <lineage>
        <taxon>Eukaryota</taxon>
        <taxon>Metazoa</taxon>
        <taxon>Ecdysozoa</taxon>
        <taxon>Arthropoda</taxon>
        <taxon>Hexapoda</taxon>
        <taxon>Insecta</taxon>
        <taxon>Pterygota</taxon>
        <taxon>Neoptera</taxon>
        <taxon>Paraneoptera</taxon>
        <taxon>Hemiptera</taxon>
        <taxon>Sternorrhyncha</taxon>
        <taxon>Aphidomorpha</taxon>
        <taxon>Aphidoidea</taxon>
        <taxon>Aphididae</taxon>
        <taxon>Aphidini</taxon>
        <taxon>Aphis</taxon>
        <taxon>Aphis</taxon>
    </lineage>
</organism>
<protein>
    <recommendedName>
        <fullName evidence="1">DUF4806 domain-containing protein</fullName>
    </recommendedName>
</protein>
<accession>A0A6G0U5S5</accession>
<dbReference type="OrthoDB" id="6625041at2759"/>
<feature type="domain" description="DUF4806" evidence="1">
    <location>
        <begin position="320"/>
        <end position="377"/>
    </location>
</feature>
<keyword evidence="3" id="KW-1185">Reference proteome</keyword>
<evidence type="ECO:0000313" key="2">
    <source>
        <dbReference type="EMBL" id="KAE9544293.1"/>
    </source>
</evidence>
<dbReference type="EMBL" id="VYZN01000002">
    <property type="protein sequence ID" value="KAE9544293.1"/>
    <property type="molecule type" value="Genomic_DNA"/>
</dbReference>
<dbReference type="Pfam" id="PF16064">
    <property type="entry name" value="DUF4806"/>
    <property type="match status" value="1"/>
</dbReference>
<dbReference type="Proteomes" id="UP000475862">
    <property type="component" value="Unassembled WGS sequence"/>
</dbReference>
<comment type="caution">
    <text evidence="2">The sequence shown here is derived from an EMBL/GenBank/DDBJ whole genome shotgun (WGS) entry which is preliminary data.</text>
</comment>
<name>A0A6G0U5S5_APHGL</name>
<reference evidence="2 3" key="1">
    <citation type="submission" date="2019-08" db="EMBL/GenBank/DDBJ databases">
        <title>The genome of the soybean aphid Biotype 1, its phylome, world population structure and adaptation to the North American continent.</title>
        <authorList>
            <person name="Giordano R."/>
            <person name="Donthu R.K."/>
            <person name="Hernandez A.G."/>
            <person name="Wright C.L."/>
            <person name="Zimin A.V."/>
        </authorList>
    </citation>
    <scope>NUCLEOTIDE SEQUENCE [LARGE SCALE GENOMIC DNA]</scope>
    <source>
        <tissue evidence="2">Whole aphids</tissue>
    </source>
</reference>
<dbReference type="InterPro" id="IPR032071">
    <property type="entry name" value="DUF4806"/>
</dbReference>
<evidence type="ECO:0000313" key="3">
    <source>
        <dbReference type="Proteomes" id="UP000475862"/>
    </source>
</evidence>
<dbReference type="AlphaFoldDB" id="A0A6G0U5S5"/>